<evidence type="ECO:0000313" key="2">
    <source>
        <dbReference type="Proteomes" id="UP000481153"/>
    </source>
</evidence>
<keyword evidence="2" id="KW-1185">Reference proteome</keyword>
<accession>A0A6G0XY38</accession>
<dbReference type="VEuPathDB" id="FungiDB:AeMF1_013765"/>
<gene>
    <name evidence="1" type="ORF">Ae201684_000111</name>
</gene>
<dbReference type="AlphaFoldDB" id="A0A6G0XY38"/>
<dbReference type="EMBL" id="VJMJ01000001">
    <property type="protein sequence ID" value="KAF0745659.1"/>
    <property type="molecule type" value="Genomic_DNA"/>
</dbReference>
<reference evidence="1 2" key="1">
    <citation type="submission" date="2019-07" db="EMBL/GenBank/DDBJ databases">
        <title>Genomics analysis of Aphanomyces spp. identifies a new class of oomycete effector associated with host adaptation.</title>
        <authorList>
            <person name="Gaulin E."/>
        </authorList>
    </citation>
    <scope>NUCLEOTIDE SEQUENCE [LARGE SCALE GENOMIC DNA]</scope>
    <source>
        <strain evidence="1 2">ATCC 201684</strain>
    </source>
</reference>
<name>A0A6G0XY38_9STRA</name>
<dbReference type="Proteomes" id="UP000481153">
    <property type="component" value="Unassembled WGS sequence"/>
</dbReference>
<sequence length="359" mass="40358">MADNHVEVDEADSGTKEDLKPGELESLVLPENWLFYPQFACAHSKRAFDGWVKQPSPCCAAASLAGALNVVYRMSRNLSKSLSHSDIMSFYRTHFQERHVQHKLQLETALCTSLDGLESAMLVTLEAKQLQYGGVGPAKLTKTLVRQCLHDCVKDNTTNDPGMKTLKEHLSQDSETLVAEEWDSNAMEFSNPMSSEWWMFNLTIYFHRMDGLAKLTRPEKPSTAICGNATVLDAATSIHNTGRTAPGTKLTSALFMGKKAPGCQVAISTTDSPMTQTQAWKQLWSKFTDGRTALIVHLKNHYALIFALREWNDNSKWTRQVLTARRGQRPTTWIDWDELRTTMLSCSGYKILSFTLEDN</sequence>
<protein>
    <submittedName>
        <fullName evidence="1">Uncharacterized protein</fullName>
    </submittedName>
</protein>
<evidence type="ECO:0000313" key="1">
    <source>
        <dbReference type="EMBL" id="KAF0745659.1"/>
    </source>
</evidence>
<proteinExistence type="predicted"/>
<comment type="caution">
    <text evidence="1">The sequence shown here is derived from an EMBL/GenBank/DDBJ whole genome shotgun (WGS) entry which is preliminary data.</text>
</comment>
<organism evidence="1 2">
    <name type="scientific">Aphanomyces euteiches</name>
    <dbReference type="NCBI Taxonomy" id="100861"/>
    <lineage>
        <taxon>Eukaryota</taxon>
        <taxon>Sar</taxon>
        <taxon>Stramenopiles</taxon>
        <taxon>Oomycota</taxon>
        <taxon>Saprolegniomycetes</taxon>
        <taxon>Saprolegniales</taxon>
        <taxon>Verrucalvaceae</taxon>
        <taxon>Aphanomyces</taxon>
    </lineage>
</organism>